<dbReference type="EMBL" id="JZIW01000001">
    <property type="protein sequence ID" value="KOO83560.1"/>
    <property type="molecule type" value="Genomic_DNA"/>
</dbReference>
<dbReference type="Proteomes" id="UP000037632">
    <property type="component" value="Unassembled WGS sequence"/>
</dbReference>
<evidence type="ECO:0000313" key="2">
    <source>
        <dbReference type="EMBL" id="KOO83560.1"/>
    </source>
</evidence>
<dbReference type="PIRSF" id="PIRSF018494">
    <property type="entry name" value="PBSX_VPQ"/>
    <property type="match status" value="1"/>
</dbReference>
<dbReference type="InterPro" id="IPR006430">
    <property type="entry name" value="Phage_portal_PBSX"/>
</dbReference>
<sequence>MMTDTDHGAPSAPPASIEAFTFGEASPVLESRGFLDYLECWRNGRYFEPPVDLQGLSRTTRSNPYLHSGLTFKRNMLVRTFRPHRLLSRDAFSQLALDYTTFGMGYVERRRAMSGAAHSLAVPLAQYVRRGVQPGEFFQVRAGRVEHEFPAGEVFQLREADADQEIYGLPEWMPAVQAALLNESATLFRRKYYNNGSHAGYILYLTDAQADGADVDALRDALRQSRGPGNFKNLFVHSPSGKKDGLQVIPVSEVAARDEFTGIKSVTRDDMLAALRVPPQLLGIVPQNSGGFGSIRDAAAVWAAMELAPLQTRMTAINEWLGQEVIRFEPFELAPATT</sequence>
<name>A0AB34TKA7_STEMA</name>
<accession>A0AB34TKA7</accession>
<reference evidence="2 3" key="1">
    <citation type="journal article" date="2015" name="Antimicrob. Agents Chemother.">
        <title>Whole-Genome Sequencing Identifies Emergence of a Quinolone Resistance Mutation in a Case of Stenotrophomonas maltophilia Bacteremia.</title>
        <authorList>
            <person name="Pak T.R."/>
            <person name="Altman D.R."/>
            <person name="Attie O."/>
            <person name="Sebra R."/>
            <person name="Hamula C.L."/>
            <person name="Lewis M."/>
            <person name="Deikus G."/>
            <person name="Newman L.C."/>
            <person name="Fang G."/>
            <person name="Hand J."/>
            <person name="Papel G."/>
            <person name="Wallach F."/>
            <person name="Schadt E.E."/>
            <person name="Huprikar S."/>
            <person name="van Bakel H."/>
            <person name="Kasarskis A."/>
            <person name="Bashir A."/>
        </authorList>
    </citation>
    <scope>NUCLEOTIDE SEQUENCE [LARGE SCALE GENOMIC DNA]</scope>
    <source>
        <strain evidence="2 3">ISMMS6</strain>
    </source>
</reference>
<dbReference type="Pfam" id="PF04860">
    <property type="entry name" value="Phage_portal"/>
    <property type="match status" value="1"/>
</dbReference>
<gene>
    <name evidence="2" type="ORF">VL23_10210</name>
</gene>
<dbReference type="InterPro" id="IPR030935">
    <property type="entry name" value="PBSX_Proteobac"/>
</dbReference>
<evidence type="ECO:0000256" key="1">
    <source>
        <dbReference type="ARBA" id="ARBA00006799"/>
    </source>
</evidence>
<dbReference type="NCBIfam" id="TIGR01540">
    <property type="entry name" value="portal_PBSX"/>
    <property type="match status" value="1"/>
</dbReference>
<proteinExistence type="inferred from homology"/>
<comment type="similarity">
    <text evidence="1">Belongs to the phage portal family. PBSX subfamily.</text>
</comment>
<protein>
    <submittedName>
        <fullName evidence="2">Presumed portal vertex protein</fullName>
    </submittedName>
</protein>
<evidence type="ECO:0000313" key="3">
    <source>
        <dbReference type="Proteomes" id="UP000037632"/>
    </source>
</evidence>
<organism evidence="2 3">
    <name type="scientific">Stenotrophomonas maltophilia</name>
    <name type="common">Pseudomonas maltophilia</name>
    <name type="synonym">Xanthomonas maltophilia</name>
    <dbReference type="NCBI Taxonomy" id="40324"/>
    <lineage>
        <taxon>Bacteria</taxon>
        <taxon>Pseudomonadati</taxon>
        <taxon>Pseudomonadota</taxon>
        <taxon>Gammaproteobacteria</taxon>
        <taxon>Lysobacterales</taxon>
        <taxon>Lysobacteraceae</taxon>
        <taxon>Stenotrophomonas</taxon>
        <taxon>Stenotrophomonas maltophilia group</taxon>
    </lineage>
</organism>
<dbReference type="InterPro" id="IPR006944">
    <property type="entry name" value="Phage/GTA_portal"/>
</dbReference>
<comment type="caution">
    <text evidence="2">The sequence shown here is derived from an EMBL/GenBank/DDBJ whole genome shotgun (WGS) entry which is preliminary data.</text>
</comment>
<dbReference type="AlphaFoldDB" id="A0AB34TKA7"/>